<evidence type="ECO:0000313" key="2">
    <source>
        <dbReference type="EMBL" id="KAJ5458815.1"/>
    </source>
</evidence>
<reference evidence="2" key="2">
    <citation type="journal article" date="2023" name="IMA Fungus">
        <title>Comparative genomic study of the Penicillium genus elucidates a diverse pangenome and 15 lateral gene transfer events.</title>
        <authorList>
            <person name="Petersen C."/>
            <person name="Sorensen T."/>
            <person name="Nielsen M.R."/>
            <person name="Sondergaard T.E."/>
            <person name="Sorensen J.L."/>
            <person name="Fitzpatrick D.A."/>
            <person name="Frisvad J.C."/>
            <person name="Nielsen K.L."/>
        </authorList>
    </citation>
    <scope>NUCLEOTIDE SEQUENCE</scope>
    <source>
        <strain evidence="2">IBT 17660</strain>
    </source>
</reference>
<dbReference type="PANTHER" id="PTHR37535">
    <property type="entry name" value="FLUG DOMAIN PROTEIN"/>
    <property type="match status" value="1"/>
</dbReference>
<gene>
    <name evidence="2" type="ORF">N7530_010759</name>
</gene>
<feature type="compositionally biased region" description="Low complexity" evidence="1">
    <location>
        <begin position="7"/>
        <end position="18"/>
    </location>
</feature>
<keyword evidence="3" id="KW-1185">Reference proteome</keyword>
<accession>A0A9W9WFV0</accession>
<feature type="compositionally biased region" description="Basic and acidic residues" evidence="1">
    <location>
        <begin position="24"/>
        <end position="33"/>
    </location>
</feature>
<dbReference type="OrthoDB" id="4369381at2759"/>
<protein>
    <submittedName>
        <fullName evidence="2">Uncharacterized protein</fullName>
    </submittedName>
</protein>
<feature type="non-terminal residue" evidence="2">
    <location>
        <position position="264"/>
    </location>
</feature>
<dbReference type="PANTHER" id="PTHR37535:SF2">
    <property type="entry name" value="FINGER DOMAIN PROTEIN, PUTATIVE (AFU_ORTHOLOGUE AFUA_6G09300)-RELATED"/>
    <property type="match status" value="1"/>
</dbReference>
<dbReference type="InterPro" id="IPR021842">
    <property type="entry name" value="DUF3435"/>
</dbReference>
<name>A0A9W9WFV0_9EURO</name>
<comment type="caution">
    <text evidence="2">The sequence shown here is derived from an EMBL/GenBank/DDBJ whole genome shotgun (WGS) entry which is preliminary data.</text>
</comment>
<feature type="region of interest" description="Disordered" evidence="1">
    <location>
        <begin position="1"/>
        <end position="34"/>
    </location>
</feature>
<evidence type="ECO:0000256" key="1">
    <source>
        <dbReference type="SAM" id="MobiDB-lite"/>
    </source>
</evidence>
<organism evidence="2 3">
    <name type="scientific">Penicillium desertorum</name>
    <dbReference type="NCBI Taxonomy" id="1303715"/>
    <lineage>
        <taxon>Eukaryota</taxon>
        <taxon>Fungi</taxon>
        <taxon>Dikarya</taxon>
        <taxon>Ascomycota</taxon>
        <taxon>Pezizomycotina</taxon>
        <taxon>Eurotiomycetes</taxon>
        <taxon>Eurotiomycetidae</taxon>
        <taxon>Eurotiales</taxon>
        <taxon>Aspergillaceae</taxon>
        <taxon>Penicillium</taxon>
    </lineage>
</organism>
<reference evidence="2" key="1">
    <citation type="submission" date="2022-12" db="EMBL/GenBank/DDBJ databases">
        <authorList>
            <person name="Petersen C."/>
        </authorList>
    </citation>
    <scope>NUCLEOTIDE SEQUENCE</scope>
    <source>
        <strain evidence="2">IBT 17660</strain>
    </source>
</reference>
<dbReference type="Pfam" id="PF11917">
    <property type="entry name" value="DUF3435"/>
    <property type="match status" value="1"/>
</dbReference>
<sequence>RSISHVTDPSSATDSDTSGVSFRPDFDATKDSDSGEALNLTELITPEPTCLPNNRSRPLTYLNRLVRHLADASALTDFSDNPDDDIDKDIASVLLDYRRLDQTKVRARRIEKRWDNALLEWVDLVEALHEVTPNDVYRFFNYYMKLKYSEGGRFRDYYRRITRTRITTKDSEEINTEPVYVQDLTELNETILRTQEKRFHFRYERIQLYLFNILGIYTVNRLYTLLSLQFHYLRFSIQDNPEGGPPILLVEIKSEHIKQFLGTS</sequence>
<dbReference type="EMBL" id="JAPWDO010000008">
    <property type="protein sequence ID" value="KAJ5458815.1"/>
    <property type="molecule type" value="Genomic_DNA"/>
</dbReference>
<proteinExistence type="predicted"/>
<dbReference type="AlphaFoldDB" id="A0A9W9WFV0"/>
<evidence type="ECO:0000313" key="3">
    <source>
        <dbReference type="Proteomes" id="UP001147760"/>
    </source>
</evidence>
<dbReference type="Proteomes" id="UP001147760">
    <property type="component" value="Unassembled WGS sequence"/>
</dbReference>